<evidence type="ECO:0000313" key="2">
    <source>
        <dbReference type="Proteomes" id="UP000507470"/>
    </source>
</evidence>
<dbReference type="EMBL" id="CACVKT020002054">
    <property type="protein sequence ID" value="CAC5374733.1"/>
    <property type="molecule type" value="Genomic_DNA"/>
</dbReference>
<dbReference type="Pfam" id="PF05380">
    <property type="entry name" value="Peptidase_A17"/>
    <property type="match status" value="1"/>
</dbReference>
<proteinExistence type="predicted"/>
<keyword evidence="2" id="KW-1185">Reference proteome</keyword>
<dbReference type="AlphaFoldDB" id="A0A6J8AWB8"/>
<sequence length="249" mass="28855">MTGPNLTNNLLGVLIRFRSEKVAVIADLQQMFYSFYVRSDHRDYLRFVWHENNDLTKELVDFRMKVHVFGLQKTADIAGEMSGMDVKEYIFVTSMLMTHCPHTVRVKKRLVCSKELSKLYFASGKLLLHEAMTEQLDWDHPLPDEFRAKFKTWKNSLKLLENVQIPRTCGGDLSDIYHRVLLLKGLKASFINLIDEVPSSFPLVTPDEDCEVRTLKTTVGKEVPFGIHRFEHFSTWISLIRAVTTLKTM</sequence>
<dbReference type="PANTHER" id="PTHR47331:SF6">
    <property type="entry name" value="DOUBLECORTIN DOMAIN-CONTAINING PROTEIN"/>
    <property type="match status" value="1"/>
</dbReference>
<dbReference type="PANTHER" id="PTHR47331">
    <property type="entry name" value="PHD-TYPE DOMAIN-CONTAINING PROTEIN"/>
    <property type="match status" value="1"/>
</dbReference>
<organism evidence="1 2">
    <name type="scientific">Mytilus coruscus</name>
    <name type="common">Sea mussel</name>
    <dbReference type="NCBI Taxonomy" id="42192"/>
    <lineage>
        <taxon>Eukaryota</taxon>
        <taxon>Metazoa</taxon>
        <taxon>Spiralia</taxon>
        <taxon>Lophotrochozoa</taxon>
        <taxon>Mollusca</taxon>
        <taxon>Bivalvia</taxon>
        <taxon>Autobranchia</taxon>
        <taxon>Pteriomorphia</taxon>
        <taxon>Mytilida</taxon>
        <taxon>Mytiloidea</taxon>
        <taxon>Mytilidae</taxon>
        <taxon>Mytilinae</taxon>
        <taxon>Mytilus</taxon>
    </lineage>
</organism>
<protein>
    <submittedName>
        <fullName evidence="1">Uncharacterized protein</fullName>
    </submittedName>
</protein>
<gene>
    <name evidence="1" type="ORF">MCOR_12014</name>
</gene>
<accession>A0A6J8AWB8</accession>
<dbReference type="OrthoDB" id="416987at2759"/>
<evidence type="ECO:0000313" key="1">
    <source>
        <dbReference type="EMBL" id="CAC5374733.1"/>
    </source>
</evidence>
<dbReference type="Proteomes" id="UP000507470">
    <property type="component" value="Unassembled WGS sequence"/>
</dbReference>
<name>A0A6J8AWB8_MYTCO</name>
<dbReference type="InterPro" id="IPR008042">
    <property type="entry name" value="Retrotrans_Pao"/>
</dbReference>
<reference evidence="1 2" key="1">
    <citation type="submission" date="2020-06" db="EMBL/GenBank/DDBJ databases">
        <authorList>
            <person name="Li R."/>
            <person name="Bekaert M."/>
        </authorList>
    </citation>
    <scope>NUCLEOTIDE SEQUENCE [LARGE SCALE GENOMIC DNA]</scope>
    <source>
        <strain evidence="2">wild</strain>
    </source>
</reference>